<feature type="transmembrane region" description="Helical" evidence="1">
    <location>
        <begin position="81"/>
        <end position="105"/>
    </location>
</feature>
<keyword evidence="1" id="KW-0812">Transmembrane</keyword>
<protein>
    <recommendedName>
        <fullName evidence="3">PASTA domain-containing protein</fullName>
    </recommendedName>
</protein>
<accession>A0ABQ3WFY8</accession>
<evidence type="ECO:0000256" key="1">
    <source>
        <dbReference type="SAM" id="Phobius"/>
    </source>
</evidence>
<dbReference type="EMBL" id="BOMF01000035">
    <property type="protein sequence ID" value="GID44668.1"/>
    <property type="molecule type" value="Genomic_DNA"/>
</dbReference>
<proteinExistence type="predicted"/>
<organism evidence="2">
    <name type="scientific">Actinoplanes campanulatus</name>
    <dbReference type="NCBI Taxonomy" id="113559"/>
    <lineage>
        <taxon>Bacteria</taxon>
        <taxon>Bacillati</taxon>
        <taxon>Actinomycetota</taxon>
        <taxon>Actinomycetes</taxon>
        <taxon>Micromonosporales</taxon>
        <taxon>Micromonosporaceae</taxon>
        <taxon>Actinoplanes</taxon>
    </lineage>
</organism>
<name>A0ABQ3WFY8_9ACTN</name>
<reference evidence="2" key="1">
    <citation type="submission" date="2021-01" db="EMBL/GenBank/DDBJ databases">
        <title>Whole genome shotgun sequence of Actinoplanes capillaceus NBRC 16408.</title>
        <authorList>
            <person name="Komaki H."/>
            <person name="Tamura T."/>
        </authorList>
    </citation>
    <scope>NUCLEOTIDE SEQUENCE [LARGE SCALE GENOMIC DNA]</scope>
    <source>
        <strain evidence="2">NBRC 16408</strain>
    </source>
</reference>
<evidence type="ECO:0000313" key="2">
    <source>
        <dbReference type="EMBL" id="GID44668.1"/>
    </source>
</evidence>
<sequence>MTVIVQPSTQPDASGLLTRRVIGTAEEVAATVALLRGSGTLVAASVPKQLNPTDPRVTVLVRVRDLTVEHPARRPAAPRPWVKPLVIGGSILSVIAGLVVGGYLAAQRALDSASGTGSLALLGFLAVVGVLVLLVRAGRRKGACMGWHCPGCGHR</sequence>
<comment type="caution">
    <text evidence="2">The sequence shown here is derived from an EMBL/GenBank/DDBJ whole genome shotgun (WGS) entry which is preliminary data.</text>
</comment>
<gene>
    <name evidence="2" type="ORF">Aca07nite_19430</name>
</gene>
<feature type="transmembrane region" description="Helical" evidence="1">
    <location>
        <begin position="117"/>
        <end position="135"/>
    </location>
</feature>
<dbReference type="RefSeq" id="WP_204295271.1">
    <property type="nucleotide sequence ID" value="NZ_BAAAGQ010000007.1"/>
</dbReference>
<keyword evidence="1" id="KW-1133">Transmembrane helix</keyword>
<keyword evidence="1" id="KW-0472">Membrane</keyword>
<evidence type="ECO:0008006" key="3">
    <source>
        <dbReference type="Google" id="ProtNLM"/>
    </source>
</evidence>